<reference evidence="6" key="2">
    <citation type="submission" date="2020-01" db="EMBL/GenBank/DDBJ databases">
        <title>Complete genome investigation of Xanthomonas oryzae strains.</title>
        <authorList>
            <person name="Kaur A."/>
            <person name="Bansal K."/>
            <person name="Patil P.B."/>
        </authorList>
    </citation>
    <scope>NUCLEOTIDE SEQUENCE</scope>
    <source>
        <strain evidence="6">IXO792</strain>
    </source>
</reference>
<evidence type="ECO:0000256" key="1">
    <source>
        <dbReference type="ARBA" id="ARBA00013194"/>
    </source>
</evidence>
<dbReference type="PANTHER" id="PTHR43246">
    <property type="entry name" value="PEPTIDYL-PROLYL CIS-TRANS ISOMERASE CYP38, CHLOROPLASTIC"/>
    <property type="match status" value="1"/>
</dbReference>
<evidence type="ECO:0000256" key="3">
    <source>
        <dbReference type="ARBA" id="ARBA00023235"/>
    </source>
</evidence>
<dbReference type="RefSeq" id="WP_011409111.1">
    <property type="nucleotide sequence ID" value="NZ_CP011532.1"/>
</dbReference>
<accession>A0AAJ5SP11</accession>
<dbReference type="InterPro" id="IPR029000">
    <property type="entry name" value="Cyclophilin-like_dom_sf"/>
</dbReference>
<evidence type="ECO:0000313" key="6">
    <source>
        <dbReference type="EMBL" id="UXW02350.1"/>
    </source>
</evidence>
<dbReference type="Pfam" id="PF00160">
    <property type="entry name" value="Pro_isomerase"/>
    <property type="match status" value="1"/>
</dbReference>
<feature type="domain" description="PPIase cyclophilin-type" evidence="5">
    <location>
        <begin position="88"/>
        <end position="277"/>
    </location>
</feature>
<protein>
    <recommendedName>
        <fullName evidence="1">peptidylprolyl isomerase</fullName>
        <ecNumber evidence="1">5.2.1.8</ecNumber>
    </recommendedName>
</protein>
<dbReference type="Gene3D" id="2.40.100.10">
    <property type="entry name" value="Cyclophilin-like"/>
    <property type="match status" value="1"/>
</dbReference>
<organism evidence="6 7">
    <name type="scientific">Xanthomonas oryzae pv. oryzae</name>
    <dbReference type="NCBI Taxonomy" id="64187"/>
    <lineage>
        <taxon>Bacteria</taxon>
        <taxon>Pseudomonadati</taxon>
        <taxon>Pseudomonadota</taxon>
        <taxon>Gammaproteobacteria</taxon>
        <taxon>Lysobacterales</taxon>
        <taxon>Lysobacteraceae</taxon>
        <taxon>Xanthomonas</taxon>
    </lineage>
</organism>
<dbReference type="AlphaFoldDB" id="A0AAJ5SP11"/>
<gene>
    <name evidence="6" type="ORF">IXO792_16720</name>
</gene>
<dbReference type="Proteomes" id="UP000187097">
    <property type="component" value="Chromosome"/>
</dbReference>
<feature type="transmembrane region" description="Helical" evidence="4">
    <location>
        <begin position="30"/>
        <end position="55"/>
    </location>
</feature>
<dbReference type="EMBL" id="CP047493">
    <property type="protein sequence ID" value="UXW02350.1"/>
    <property type="molecule type" value="Genomic_DNA"/>
</dbReference>
<keyword evidence="4" id="KW-0812">Transmembrane</keyword>
<keyword evidence="4" id="KW-0472">Membrane</keyword>
<keyword evidence="2" id="KW-0697">Rotamase</keyword>
<dbReference type="PROSITE" id="PS50072">
    <property type="entry name" value="CSA_PPIASE_2"/>
    <property type="match status" value="1"/>
</dbReference>
<sequence>MTPAHDVGVMLCATHALRPRARSARIADTSLLAAFMLLRTVASAALLALLLPAAANAAYRSPQQILDSAPASAWRVLDPARTLYLELDAGRVIIELAPQFAPEHVGNIRTLAHERFWDGLSIYRAQDNFVVQFGDPDGETPGKAKSLGSAKRHLPAEFERASQGLDFQRLPDSDGWATQVGFVDGFPVGRDTATGKTWLAHCYGTLGAGRNDAEDSSIGTELYVVTGQSPRQLDRNITVVGRVVKGMELLSVTPRGPDPMGFYEDPAQRAPIRAIRLASDVPAPERTPLQLLRTDSQTFRDVVEARRNRKDDFYKRPAGHIDLCNVPLPVRTPPAAG</sequence>
<dbReference type="InterPro" id="IPR002130">
    <property type="entry name" value="Cyclophilin-type_PPIase_dom"/>
</dbReference>
<dbReference type="EC" id="5.2.1.8" evidence="1"/>
<dbReference type="InterPro" id="IPR044665">
    <property type="entry name" value="E_coli_cyclophilin_A-like"/>
</dbReference>
<keyword evidence="4" id="KW-1133">Transmembrane helix</keyword>
<evidence type="ECO:0000313" key="7">
    <source>
        <dbReference type="Proteomes" id="UP000187097"/>
    </source>
</evidence>
<reference evidence="6" key="1">
    <citation type="submission" date="2015-01" db="EMBL/GenBank/DDBJ databases">
        <authorList>
            <person name="Midha S."/>
            <person name="Anil M.G."/>
            <person name="Mishra D."/>
            <person name="Brahma K."/>
            <person name="Laha G.S."/>
            <person name="Sundaram R.M."/>
            <person name="Sonti R.V."/>
            <person name="Patil P.B."/>
        </authorList>
    </citation>
    <scope>NUCLEOTIDE SEQUENCE</scope>
    <source>
        <strain evidence="6">IXO792</strain>
    </source>
</reference>
<dbReference type="SUPFAM" id="SSF50891">
    <property type="entry name" value="Cyclophilin-like"/>
    <property type="match status" value="1"/>
</dbReference>
<evidence type="ECO:0000256" key="2">
    <source>
        <dbReference type="ARBA" id="ARBA00023110"/>
    </source>
</evidence>
<evidence type="ECO:0000256" key="4">
    <source>
        <dbReference type="SAM" id="Phobius"/>
    </source>
</evidence>
<name>A0AAJ5SP11_XANOO</name>
<proteinExistence type="predicted"/>
<evidence type="ECO:0000259" key="5">
    <source>
        <dbReference type="PROSITE" id="PS50072"/>
    </source>
</evidence>
<keyword evidence="3 6" id="KW-0413">Isomerase</keyword>
<dbReference type="GO" id="GO:0003755">
    <property type="term" value="F:peptidyl-prolyl cis-trans isomerase activity"/>
    <property type="evidence" value="ECO:0007669"/>
    <property type="project" value="UniProtKB-KW"/>
</dbReference>